<dbReference type="AlphaFoldDB" id="A0A1I3XGU1"/>
<dbReference type="Pfam" id="PF00534">
    <property type="entry name" value="Glycos_transf_1"/>
    <property type="match status" value="1"/>
</dbReference>
<evidence type="ECO:0000313" key="3">
    <source>
        <dbReference type="EMBL" id="SFK18291.1"/>
    </source>
</evidence>
<dbReference type="PANTHER" id="PTHR45947:SF3">
    <property type="entry name" value="SULFOQUINOVOSYL TRANSFERASE SQD2"/>
    <property type="match status" value="1"/>
</dbReference>
<sequence length="415" mass="47888">MSKRILIITQNFYPEIGSAGNRMKNIYLMLKESGYDVEVITTDPTYPNRNFYEDSSFWDHEELNTTPDITRVKIRNRKYSRSFSNRLIYYLEMASKMVKTVLKRSRNYDYVYTTSPPIFVAVVGLVAKFKFRAKLVLEIRDLWPDSLKGVGVFNNPFIIRLFRRIEKLLYKKADEIVVNSRGFISHIEGQQETAAGKVTYVPNAARLHEVATDTQSQGQFKAIYAGNLGLAQDNEMLLLLAEELNKRHVDLTIMGYGYHSQHLKTEIDARCLQNVKFVQPVTRAECFEIIASHQVGIVTLVDKEVFKTVLPGKIIDYMTCGVPVVGSVDGFAKEVIEEKDAGFVSQTKDADNLIAYVDRLLNDTLLQRRMSNNAQQYVKENFLWEKNIHSLLELIESEEQEERMEINYVRLNFNE</sequence>
<dbReference type="SUPFAM" id="SSF53756">
    <property type="entry name" value="UDP-Glycosyltransferase/glycogen phosphorylase"/>
    <property type="match status" value="1"/>
</dbReference>
<reference evidence="4" key="1">
    <citation type="submission" date="2016-10" db="EMBL/GenBank/DDBJ databases">
        <authorList>
            <person name="Varghese N."/>
            <person name="Submissions S."/>
        </authorList>
    </citation>
    <scope>NUCLEOTIDE SEQUENCE [LARGE SCALE GENOMIC DNA]</scope>
    <source>
        <strain evidence="4">CGMCC 1.3704</strain>
    </source>
</reference>
<dbReference type="PANTHER" id="PTHR45947">
    <property type="entry name" value="SULFOQUINOVOSYL TRANSFERASE SQD2"/>
    <property type="match status" value="1"/>
</dbReference>
<name>A0A1I3XGU1_HALDA</name>
<dbReference type="GO" id="GO:0016758">
    <property type="term" value="F:hexosyltransferase activity"/>
    <property type="evidence" value="ECO:0007669"/>
    <property type="project" value="TreeGrafter"/>
</dbReference>
<feature type="domain" description="Glycosyl transferase family 1" evidence="1">
    <location>
        <begin position="217"/>
        <end position="376"/>
    </location>
</feature>
<feature type="domain" description="Glycosyltransferase subfamily 4-like N-terminal" evidence="2">
    <location>
        <begin position="20"/>
        <end position="203"/>
    </location>
</feature>
<dbReference type="Pfam" id="PF13579">
    <property type="entry name" value="Glyco_trans_4_4"/>
    <property type="match status" value="1"/>
</dbReference>
<dbReference type="Proteomes" id="UP000183557">
    <property type="component" value="Unassembled WGS sequence"/>
</dbReference>
<proteinExistence type="predicted"/>
<evidence type="ECO:0000259" key="2">
    <source>
        <dbReference type="Pfam" id="PF13579"/>
    </source>
</evidence>
<dbReference type="InterPro" id="IPR028098">
    <property type="entry name" value="Glyco_trans_4-like_N"/>
</dbReference>
<gene>
    <name evidence="3" type="ORF">SAMN04487936_108167</name>
</gene>
<dbReference type="CDD" id="cd03794">
    <property type="entry name" value="GT4_WbuB-like"/>
    <property type="match status" value="1"/>
</dbReference>
<organism evidence="3 4">
    <name type="scientific">Halobacillus dabanensis</name>
    <dbReference type="NCBI Taxonomy" id="240302"/>
    <lineage>
        <taxon>Bacteria</taxon>
        <taxon>Bacillati</taxon>
        <taxon>Bacillota</taxon>
        <taxon>Bacilli</taxon>
        <taxon>Bacillales</taxon>
        <taxon>Bacillaceae</taxon>
        <taxon>Halobacillus</taxon>
    </lineage>
</organism>
<dbReference type="InterPro" id="IPR050194">
    <property type="entry name" value="Glycosyltransferase_grp1"/>
</dbReference>
<dbReference type="OrthoDB" id="9811902at2"/>
<dbReference type="InterPro" id="IPR001296">
    <property type="entry name" value="Glyco_trans_1"/>
</dbReference>
<accession>A0A1I3XGU1</accession>
<keyword evidence="4" id="KW-1185">Reference proteome</keyword>
<dbReference type="Gene3D" id="3.40.50.2000">
    <property type="entry name" value="Glycogen Phosphorylase B"/>
    <property type="match status" value="2"/>
</dbReference>
<keyword evidence="3" id="KW-0808">Transferase</keyword>
<protein>
    <submittedName>
        <fullName evidence="3">Glycosyltransferase involved in cell wall bisynthesis</fullName>
    </submittedName>
</protein>
<evidence type="ECO:0000259" key="1">
    <source>
        <dbReference type="Pfam" id="PF00534"/>
    </source>
</evidence>
<evidence type="ECO:0000313" key="4">
    <source>
        <dbReference type="Proteomes" id="UP000183557"/>
    </source>
</evidence>
<dbReference type="EMBL" id="FOSB01000008">
    <property type="protein sequence ID" value="SFK18291.1"/>
    <property type="molecule type" value="Genomic_DNA"/>
</dbReference>